<evidence type="ECO:0000259" key="5">
    <source>
        <dbReference type="PROSITE" id="PS50123"/>
    </source>
</evidence>
<dbReference type="SMART" id="SM00028">
    <property type="entry name" value="TPR"/>
    <property type="match status" value="3"/>
</dbReference>
<dbReference type="InterPro" id="IPR022642">
    <property type="entry name" value="CheR_C"/>
</dbReference>
<protein>
    <submittedName>
        <fullName evidence="6">Methylase of chemotaxis methyl-accepting protein</fullName>
    </submittedName>
</protein>
<evidence type="ECO:0000313" key="6">
    <source>
        <dbReference type="EMBL" id="ABC30578.1"/>
    </source>
</evidence>
<dbReference type="PANTHER" id="PTHR24422">
    <property type="entry name" value="CHEMOTAXIS PROTEIN METHYLTRANSFERASE"/>
    <property type="match status" value="1"/>
</dbReference>
<dbReference type="KEGG" id="hch:HCH_03850"/>
<dbReference type="RefSeq" id="WP_011397645.1">
    <property type="nucleotide sequence ID" value="NC_007645.1"/>
</dbReference>
<dbReference type="SMART" id="SM00138">
    <property type="entry name" value="MeTrc"/>
    <property type="match status" value="1"/>
</dbReference>
<dbReference type="Pfam" id="PF01739">
    <property type="entry name" value="CheR"/>
    <property type="match status" value="1"/>
</dbReference>
<evidence type="ECO:0000256" key="1">
    <source>
        <dbReference type="ARBA" id="ARBA00022603"/>
    </source>
</evidence>
<dbReference type="HOGENOM" id="CLU_025854_4_1_6"/>
<dbReference type="PANTHER" id="PTHR24422:SF19">
    <property type="entry name" value="CHEMOTAXIS PROTEIN METHYLTRANSFERASE"/>
    <property type="match status" value="1"/>
</dbReference>
<evidence type="ECO:0000313" key="7">
    <source>
        <dbReference type="Proteomes" id="UP000000238"/>
    </source>
</evidence>
<dbReference type="InterPro" id="IPR029063">
    <property type="entry name" value="SAM-dependent_MTases_sf"/>
</dbReference>
<dbReference type="GO" id="GO:0032259">
    <property type="term" value="P:methylation"/>
    <property type="evidence" value="ECO:0007669"/>
    <property type="project" value="UniProtKB-KW"/>
</dbReference>
<dbReference type="SUPFAM" id="SSF48452">
    <property type="entry name" value="TPR-like"/>
    <property type="match status" value="1"/>
</dbReference>
<evidence type="ECO:0000256" key="3">
    <source>
        <dbReference type="ARBA" id="ARBA00022691"/>
    </source>
</evidence>
<dbReference type="eggNOG" id="COG0457">
    <property type="taxonomic scope" value="Bacteria"/>
</dbReference>
<keyword evidence="1 6" id="KW-0489">Methyltransferase</keyword>
<dbReference type="PRINTS" id="PR00996">
    <property type="entry name" value="CHERMTFRASE"/>
</dbReference>
<accession>Q2SFJ6</accession>
<keyword evidence="7" id="KW-1185">Reference proteome</keyword>
<reference evidence="6 7" key="1">
    <citation type="journal article" date="2005" name="Nucleic Acids Res.">
        <title>Genomic blueprint of Hahella chejuensis, a marine microbe producing an algicidal agent.</title>
        <authorList>
            <person name="Jeong H."/>
            <person name="Yim J.H."/>
            <person name="Lee C."/>
            <person name="Choi S.-H."/>
            <person name="Park Y.K."/>
            <person name="Yoon S.H."/>
            <person name="Hur C.-G."/>
            <person name="Kang H.-Y."/>
            <person name="Kim D."/>
            <person name="Lee H.H."/>
            <person name="Park K.H."/>
            <person name="Park S.-H."/>
            <person name="Park H.-S."/>
            <person name="Lee H.K."/>
            <person name="Oh T.K."/>
            <person name="Kim J.F."/>
        </authorList>
    </citation>
    <scope>NUCLEOTIDE SEQUENCE [LARGE SCALE GENOMIC DNA]</scope>
    <source>
        <strain evidence="6 7">KCTC 2396</strain>
    </source>
</reference>
<dbReference type="Proteomes" id="UP000000238">
    <property type="component" value="Chromosome"/>
</dbReference>
<sequence>MRSLSTMNDVVANPSALSPDLLSACQWKINELWGLHYPQERWSDLERHLKLTSLDLGYDEPSAFARALLYDQIDTAQKVRLATELAVGETYFLRDPACYQHLIRHFLVPLLDQRRRSGRKTLRIWSAGCCSGEEAYSLAIMLEGLLPDMRGWNVELIATDLVAEFVEKAQSGNYGAWSFRQADPQWRARYFTQIGANQWAIHDRFRRRIHFFQLNLAQSVYPDEKRRLCDCDVILCRNVLMYFSPSQAAAVLDRLQRSLSPGGVLLLSPVESVICQWAGKKVHNWPEAVCLRRQGEESRWRETAPQPSGPDLQAANALSGRTEQHAWRATAEDISVAASVVSDSQERKTLSREQQASEADNDWRRGQEAYGEGDYDAAVRHLQRFTARTGLSLRQQADAAILIARSHANRNRIQDAEDWANQAIRLDRLQPAAYWLLTSLHIGRSERRQALEALARVIYLQPDFIMAHYLSGILCMRLGQPERALRCLRNCKELLASVAPEQPLEEGEGLTAGDLLELVRGAFDDIAGDIK</sequence>
<dbReference type="OrthoDB" id="9816309at2"/>
<evidence type="ECO:0000256" key="2">
    <source>
        <dbReference type="ARBA" id="ARBA00022679"/>
    </source>
</evidence>
<dbReference type="InterPro" id="IPR050903">
    <property type="entry name" value="Bact_Chemotaxis_MeTrfase"/>
</dbReference>
<keyword evidence="2" id="KW-0808">Transferase</keyword>
<dbReference type="EMBL" id="CP000155">
    <property type="protein sequence ID" value="ABC30578.1"/>
    <property type="molecule type" value="Genomic_DNA"/>
</dbReference>
<dbReference type="Pfam" id="PF13432">
    <property type="entry name" value="TPR_16"/>
    <property type="match status" value="1"/>
</dbReference>
<feature type="region of interest" description="Disordered" evidence="4">
    <location>
        <begin position="345"/>
        <end position="366"/>
    </location>
</feature>
<dbReference type="Gene3D" id="3.40.50.150">
    <property type="entry name" value="Vaccinia Virus protein VP39"/>
    <property type="match status" value="1"/>
</dbReference>
<dbReference type="CDD" id="cd02440">
    <property type="entry name" value="AdoMet_MTases"/>
    <property type="match status" value="1"/>
</dbReference>
<dbReference type="InterPro" id="IPR019734">
    <property type="entry name" value="TPR_rpt"/>
</dbReference>
<proteinExistence type="predicted"/>
<evidence type="ECO:0000256" key="4">
    <source>
        <dbReference type="SAM" id="MobiDB-lite"/>
    </source>
</evidence>
<feature type="region of interest" description="Disordered" evidence="4">
    <location>
        <begin position="299"/>
        <end position="320"/>
    </location>
</feature>
<dbReference type="eggNOG" id="COG1352">
    <property type="taxonomic scope" value="Bacteria"/>
</dbReference>
<dbReference type="Gene3D" id="1.25.40.10">
    <property type="entry name" value="Tetratricopeptide repeat domain"/>
    <property type="match status" value="1"/>
</dbReference>
<dbReference type="SUPFAM" id="SSF53335">
    <property type="entry name" value="S-adenosyl-L-methionine-dependent methyltransferases"/>
    <property type="match status" value="1"/>
</dbReference>
<feature type="domain" description="CheR-type methyltransferase" evidence="5">
    <location>
        <begin position="34"/>
        <end position="273"/>
    </location>
</feature>
<name>Q2SFJ6_HAHCH</name>
<organism evidence="6 7">
    <name type="scientific">Hahella chejuensis (strain KCTC 2396)</name>
    <dbReference type="NCBI Taxonomy" id="349521"/>
    <lineage>
        <taxon>Bacteria</taxon>
        <taxon>Pseudomonadati</taxon>
        <taxon>Pseudomonadota</taxon>
        <taxon>Gammaproteobacteria</taxon>
        <taxon>Oceanospirillales</taxon>
        <taxon>Hahellaceae</taxon>
        <taxon>Hahella</taxon>
    </lineage>
</organism>
<dbReference type="GO" id="GO:0008757">
    <property type="term" value="F:S-adenosylmethionine-dependent methyltransferase activity"/>
    <property type="evidence" value="ECO:0007669"/>
    <property type="project" value="InterPro"/>
</dbReference>
<gene>
    <name evidence="6" type="ordered locus">HCH_03850</name>
</gene>
<dbReference type="AlphaFoldDB" id="Q2SFJ6"/>
<dbReference type="InterPro" id="IPR000780">
    <property type="entry name" value="CheR_MeTrfase"/>
</dbReference>
<keyword evidence="3" id="KW-0949">S-adenosyl-L-methionine</keyword>
<dbReference type="InterPro" id="IPR011990">
    <property type="entry name" value="TPR-like_helical_dom_sf"/>
</dbReference>
<dbReference type="STRING" id="349521.HCH_03850"/>
<dbReference type="PROSITE" id="PS50123">
    <property type="entry name" value="CHER"/>
    <property type="match status" value="1"/>
</dbReference>